<dbReference type="PANTHER" id="PTHR40763">
    <property type="entry name" value="MEMBRANE PROTEIN-RELATED"/>
    <property type="match status" value="1"/>
</dbReference>
<proteinExistence type="predicted"/>
<feature type="region of interest" description="Disordered" evidence="1">
    <location>
        <begin position="135"/>
        <end position="164"/>
    </location>
</feature>
<dbReference type="RefSeq" id="WP_144911284.1">
    <property type="nucleotide sequence ID" value="NZ_VLLI01000003.1"/>
</dbReference>
<dbReference type="EMBL" id="VLLI01000003">
    <property type="protein sequence ID" value="TWJ02572.1"/>
    <property type="molecule type" value="Genomic_DNA"/>
</dbReference>
<keyword evidence="2" id="KW-0812">Transmembrane</keyword>
<organism evidence="5 6">
    <name type="scientific">Mucilaginibacter frigoritolerans</name>
    <dbReference type="NCBI Taxonomy" id="652788"/>
    <lineage>
        <taxon>Bacteria</taxon>
        <taxon>Pseudomonadati</taxon>
        <taxon>Bacteroidota</taxon>
        <taxon>Sphingobacteriia</taxon>
        <taxon>Sphingobacteriales</taxon>
        <taxon>Sphingobacteriaceae</taxon>
        <taxon>Mucilaginibacter</taxon>
    </lineage>
</organism>
<dbReference type="Pfam" id="PF09922">
    <property type="entry name" value="LiaF-like_C"/>
    <property type="match status" value="1"/>
</dbReference>
<keyword evidence="6" id="KW-1185">Reference proteome</keyword>
<feature type="transmembrane region" description="Helical" evidence="2">
    <location>
        <begin position="46"/>
        <end position="63"/>
    </location>
</feature>
<comment type="caution">
    <text evidence="5">The sequence shown here is derived from an EMBL/GenBank/DDBJ whole genome shotgun (WGS) entry which is preliminary data.</text>
</comment>
<evidence type="ECO:0000256" key="1">
    <source>
        <dbReference type="SAM" id="MobiDB-lite"/>
    </source>
</evidence>
<feature type="transmembrane region" description="Helical" evidence="2">
    <location>
        <begin position="16"/>
        <end position="39"/>
    </location>
</feature>
<keyword evidence="2" id="KW-1133">Transmembrane helix</keyword>
<dbReference type="Pfam" id="PF22570">
    <property type="entry name" value="LiaF-TM"/>
    <property type="match status" value="1"/>
</dbReference>
<dbReference type="AlphaFoldDB" id="A0A562U9P8"/>
<dbReference type="InterPro" id="IPR024425">
    <property type="entry name" value="LiaF-like_C"/>
</dbReference>
<dbReference type="OrthoDB" id="129627at2"/>
<keyword evidence="2" id="KW-0472">Membrane</keyword>
<feature type="domain" description="LiaF transmembrane" evidence="4">
    <location>
        <begin position="18"/>
        <end position="110"/>
    </location>
</feature>
<dbReference type="InterPro" id="IPR054331">
    <property type="entry name" value="LiaF_TM"/>
</dbReference>
<accession>A0A562U9P8</accession>
<feature type="domain" description="Cell wall-active antibiotics response LiaF-like C-terminal" evidence="3">
    <location>
        <begin position="188"/>
        <end position="245"/>
    </location>
</feature>
<evidence type="ECO:0000313" key="6">
    <source>
        <dbReference type="Proteomes" id="UP000317010"/>
    </source>
</evidence>
<protein>
    <submittedName>
        <fullName evidence="5">Cell wall-active antibiotic response 4TMS protein YvqF</fullName>
    </submittedName>
</protein>
<evidence type="ECO:0000256" key="2">
    <source>
        <dbReference type="SAM" id="Phobius"/>
    </source>
</evidence>
<dbReference type="PANTHER" id="PTHR40763:SF5">
    <property type="entry name" value="MEMBRANE PROTEIN"/>
    <property type="match status" value="1"/>
</dbReference>
<evidence type="ECO:0000259" key="4">
    <source>
        <dbReference type="Pfam" id="PF22570"/>
    </source>
</evidence>
<evidence type="ECO:0000259" key="3">
    <source>
        <dbReference type="Pfam" id="PF09922"/>
    </source>
</evidence>
<gene>
    <name evidence="5" type="ORF">JN11_01545</name>
</gene>
<reference evidence="5 6" key="1">
    <citation type="submission" date="2019-07" db="EMBL/GenBank/DDBJ databases">
        <title>Genomic Encyclopedia of Archaeal and Bacterial Type Strains, Phase II (KMG-II): from individual species to whole genera.</title>
        <authorList>
            <person name="Goeker M."/>
        </authorList>
    </citation>
    <scope>NUCLEOTIDE SEQUENCE [LARGE SCALE GENOMIC DNA]</scope>
    <source>
        <strain evidence="5 6">ATCC BAA-1854</strain>
    </source>
</reference>
<feature type="transmembrane region" description="Helical" evidence="2">
    <location>
        <begin position="69"/>
        <end position="102"/>
    </location>
</feature>
<dbReference type="Proteomes" id="UP000317010">
    <property type="component" value="Unassembled WGS sequence"/>
</dbReference>
<sequence>MNNDIEYPNNPRNGKALAGIVLLVVGIFLLAQQLDFFFIPHWLFRWPLWLIFWGLFVGAKSNFHKPSSFILILLGVVFLIGINVAGSGAVLWPLSIIAFGLWMILRRNNNKYNADHWEKRFGSNKWDWRADMGQTAPNQAATPDEPLADTPPPVQPRPTSYGPTGDDYLDTVSVFGGIKKTILSKDFKGGEVVNIFGGAQLDFTQADINGRIILDITQIFGGTKIIIPSHWQVVSDIAAVFGSIDDKRMKTTAAPGTEKLLVLKGVSIFAGVDIRSY</sequence>
<evidence type="ECO:0000313" key="5">
    <source>
        <dbReference type="EMBL" id="TWJ02572.1"/>
    </source>
</evidence>
<name>A0A562U9P8_9SPHI</name>